<dbReference type="AlphaFoldDB" id="A0A6G7YB74"/>
<reference evidence="5 6" key="1">
    <citation type="submission" date="2020-03" db="EMBL/GenBank/DDBJ databases">
        <title>Propioniciclava sp. nov., isolated from Hydrophilus acuminatus.</title>
        <authorList>
            <person name="Hyun D.-W."/>
            <person name="Bae J.-W."/>
        </authorList>
    </citation>
    <scope>NUCLEOTIDE SEQUENCE [LARGE SCALE GENOMIC DNA]</scope>
    <source>
        <strain evidence="5 6">HDW11</strain>
    </source>
</reference>
<dbReference type="SUPFAM" id="SSF51621">
    <property type="entry name" value="Phosphoenolpyruvate/pyruvate domain"/>
    <property type="match status" value="1"/>
</dbReference>
<dbReference type="Proteomes" id="UP000501058">
    <property type="component" value="Chromosome"/>
</dbReference>
<evidence type="ECO:0000313" key="5">
    <source>
        <dbReference type="EMBL" id="QIK73888.1"/>
    </source>
</evidence>
<comment type="catalytic activity">
    <reaction evidence="3">
        <text>D-glyceraldehyde + pyruvate = 2-dehydro-3-deoxy-L-galactonate</text>
        <dbReference type="Rhea" id="RHEA:80055"/>
        <dbReference type="ChEBI" id="CHEBI:15361"/>
        <dbReference type="ChEBI" id="CHEBI:17378"/>
        <dbReference type="ChEBI" id="CHEBI:75545"/>
    </reaction>
</comment>
<dbReference type="KEGG" id="prv:G7070_08875"/>
<dbReference type="InterPro" id="IPR050251">
    <property type="entry name" value="HpcH-HpaI_aldolase"/>
</dbReference>
<dbReference type="Gene3D" id="3.20.20.60">
    <property type="entry name" value="Phosphoenolpyruvate-binding domains"/>
    <property type="match status" value="1"/>
</dbReference>
<name>A0A6G7YB74_9ACTN</name>
<evidence type="ECO:0000256" key="3">
    <source>
        <dbReference type="ARBA" id="ARBA00045074"/>
    </source>
</evidence>
<sequence length="263" mass="26917">MRASGNRFKAALASGRPIIGLWVACADPYLALVAGGAGFDWLVVDGEHGPNDVRSILGQLIALEASDAALVVRAPMGEPWLIKQLLDIGADTLLVPMVDDAEQAAALVRAVRYPPAGIRGVGAGVARASGFGRDAGYLARADDGVCLIVQAESRAALENLSEIAAVDGVDAVFIGPADLAADMGQPVASAAVQEAIAAGIATIRAAGKPAGIMTPDETLNRRYLDLGAQFVAVGADTLVYASALDALARRYGLGEPDAQPATY</sequence>
<dbReference type="InterPro" id="IPR005000">
    <property type="entry name" value="Aldolase/citrate-lyase_domain"/>
</dbReference>
<organism evidence="5 6">
    <name type="scientific">Propioniciclava coleopterorum</name>
    <dbReference type="NCBI Taxonomy" id="2714937"/>
    <lineage>
        <taxon>Bacteria</taxon>
        <taxon>Bacillati</taxon>
        <taxon>Actinomycetota</taxon>
        <taxon>Actinomycetes</taxon>
        <taxon>Propionibacteriales</taxon>
        <taxon>Propionibacteriaceae</taxon>
        <taxon>Propioniciclava</taxon>
    </lineage>
</organism>
<keyword evidence="2 5" id="KW-0456">Lyase</keyword>
<feature type="domain" description="HpcH/HpaI aldolase/citrate lyase" evidence="4">
    <location>
        <begin position="19"/>
        <end position="241"/>
    </location>
</feature>
<dbReference type="Pfam" id="PF03328">
    <property type="entry name" value="HpcH_HpaI"/>
    <property type="match status" value="1"/>
</dbReference>
<dbReference type="GO" id="GO:0005737">
    <property type="term" value="C:cytoplasm"/>
    <property type="evidence" value="ECO:0007669"/>
    <property type="project" value="UniProtKB-ARBA"/>
</dbReference>
<gene>
    <name evidence="5" type="ORF">G7070_08875</name>
</gene>
<dbReference type="PANTHER" id="PTHR30502:SF4">
    <property type="entry name" value="5-KETO-4-DEOXY-D-GLUCARATE ALDOLASE"/>
    <property type="match status" value="1"/>
</dbReference>
<dbReference type="EMBL" id="CP049865">
    <property type="protein sequence ID" value="QIK73888.1"/>
    <property type="molecule type" value="Genomic_DNA"/>
</dbReference>
<dbReference type="InterPro" id="IPR015813">
    <property type="entry name" value="Pyrv/PenolPyrv_kinase-like_dom"/>
</dbReference>
<keyword evidence="6" id="KW-1185">Reference proteome</keyword>
<dbReference type="GO" id="GO:0046872">
    <property type="term" value="F:metal ion binding"/>
    <property type="evidence" value="ECO:0007669"/>
    <property type="project" value="UniProtKB-KW"/>
</dbReference>
<evidence type="ECO:0000313" key="6">
    <source>
        <dbReference type="Proteomes" id="UP000501058"/>
    </source>
</evidence>
<accession>A0A6G7YB74</accession>
<dbReference type="FunFam" id="3.20.20.60:FF:000004">
    <property type="entry name" value="5-keto-4-deoxy-D-glucarate aldolase"/>
    <property type="match status" value="1"/>
</dbReference>
<proteinExistence type="predicted"/>
<evidence type="ECO:0000259" key="4">
    <source>
        <dbReference type="Pfam" id="PF03328"/>
    </source>
</evidence>
<keyword evidence="1" id="KW-0479">Metal-binding</keyword>
<dbReference type="InterPro" id="IPR040442">
    <property type="entry name" value="Pyrv_kinase-like_dom_sf"/>
</dbReference>
<dbReference type="PANTHER" id="PTHR30502">
    <property type="entry name" value="2-KETO-3-DEOXY-L-RHAMNONATE ALDOLASE"/>
    <property type="match status" value="1"/>
</dbReference>
<protein>
    <submittedName>
        <fullName evidence="5">HpcH/HpaI aldolase/citrate lyase family protein</fullName>
    </submittedName>
</protein>
<evidence type="ECO:0000256" key="2">
    <source>
        <dbReference type="ARBA" id="ARBA00023239"/>
    </source>
</evidence>
<evidence type="ECO:0000256" key="1">
    <source>
        <dbReference type="ARBA" id="ARBA00022723"/>
    </source>
</evidence>
<dbReference type="GO" id="GO:0016832">
    <property type="term" value="F:aldehyde-lyase activity"/>
    <property type="evidence" value="ECO:0007669"/>
    <property type="project" value="TreeGrafter"/>
</dbReference>